<evidence type="ECO:0000256" key="3">
    <source>
        <dbReference type="ARBA" id="ARBA00022475"/>
    </source>
</evidence>
<name>A0A2K5EFZ3_AOTNA</name>
<keyword evidence="5" id="KW-1133">Transmembrane helix</keyword>
<dbReference type="OMA" id="RYVMVYT"/>
<feature type="chain" id="PRO_5014421603" description="Sodium/potassium-transporting ATPase subunit beta-1-interacting protein" evidence="8">
    <location>
        <begin position="23"/>
        <end position="134"/>
    </location>
</feature>
<dbReference type="Pfam" id="PF05640">
    <property type="entry name" value="NKAIN"/>
    <property type="match status" value="1"/>
</dbReference>
<keyword evidence="10" id="KW-1185">Reference proteome</keyword>
<evidence type="ECO:0000256" key="7">
    <source>
        <dbReference type="RuleBase" id="RU368041"/>
    </source>
</evidence>
<accession>A0A2K5EFZ3</accession>
<reference evidence="9" key="1">
    <citation type="submission" date="2025-08" db="UniProtKB">
        <authorList>
            <consortium name="Ensembl"/>
        </authorList>
    </citation>
    <scope>IDENTIFICATION</scope>
</reference>
<dbReference type="GO" id="GO:0005886">
    <property type="term" value="C:plasma membrane"/>
    <property type="evidence" value="ECO:0007669"/>
    <property type="project" value="UniProtKB-SubCell"/>
</dbReference>
<dbReference type="STRING" id="37293.ENSANAP00000032132"/>
<keyword evidence="6" id="KW-0472">Membrane</keyword>
<keyword evidence="4" id="KW-0812">Transmembrane</keyword>
<evidence type="ECO:0000256" key="5">
    <source>
        <dbReference type="ARBA" id="ARBA00022989"/>
    </source>
</evidence>
<evidence type="ECO:0000256" key="1">
    <source>
        <dbReference type="ARBA" id="ARBA00004651"/>
    </source>
</evidence>
<dbReference type="AlphaFoldDB" id="A0A2K5EFZ3"/>
<sequence>AAVWVSWNIFLIFGGLSQVSDSELLTFSLSQHRSWWRGHWLGCLHEEGPPMGNGGGESALGVGHGACRSQASMQQGGRRASGWAWGPDGVCGCCLVSMFSEEEDSFGFIGGFDPFPLYHVNEKPSSLLSKQAYL</sequence>
<evidence type="ECO:0000256" key="6">
    <source>
        <dbReference type="ARBA" id="ARBA00023136"/>
    </source>
</evidence>
<comment type="similarity">
    <text evidence="2 7">Belongs to the NKAIN family.</text>
</comment>
<reference evidence="9" key="2">
    <citation type="submission" date="2025-09" db="UniProtKB">
        <authorList>
            <consortium name="Ensembl"/>
        </authorList>
    </citation>
    <scope>IDENTIFICATION</scope>
</reference>
<evidence type="ECO:0000313" key="9">
    <source>
        <dbReference type="Ensembl" id="ENSANAP00000032132.1"/>
    </source>
</evidence>
<keyword evidence="8" id="KW-0732">Signal</keyword>
<organism evidence="9 10">
    <name type="scientific">Aotus nancymaae</name>
    <name type="common">Ma's night monkey</name>
    <dbReference type="NCBI Taxonomy" id="37293"/>
    <lineage>
        <taxon>Eukaryota</taxon>
        <taxon>Metazoa</taxon>
        <taxon>Chordata</taxon>
        <taxon>Craniata</taxon>
        <taxon>Vertebrata</taxon>
        <taxon>Euteleostomi</taxon>
        <taxon>Mammalia</taxon>
        <taxon>Eutheria</taxon>
        <taxon>Euarchontoglires</taxon>
        <taxon>Primates</taxon>
        <taxon>Haplorrhini</taxon>
        <taxon>Platyrrhini</taxon>
        <taxon>Aotidae</taxon>
        <taxon>Aotus</taxon>
    </lineage>
</organism>
<protein>
    <recommendedName>
        <fullName evidence="7">Sodium/potassium-transporting ATPase subunit beta-1-interacting protein</fullName>
        <shortName evidence="7">Na(+)/K(+)-transporting ATPase subunit beta-1-interacting protein</shortName>
    </recommendedName>
</protein>
<proteinExistence type="inferred from homology"/>
<evidence type="ECO:0000256" key="8">
    <source>
        <dbReference type="SAM" id="SignalP"/>
    </source>
</evidence>
<dbReference type="GO" id="GO:0002028">
    <property type="term" value="P:regulation of sodium ion transport"/>
    <property type="evidence" value="ECO:0007669"/>
    <property type="project" value="UniProtKB-UniRule"/>
</dbReference>
<evidence type="ECO:0000256" key="2">
    <source>
        <dbReference type="ARBA" id="ARBA00006364"/>
    </source>
</evidence>
<comment type="subcellular location">
    <subcellularLocation>
        <location evidence="1 7">Cell membrane</location>
        <topology evidence="1 7">Multi-pass membrane protein</topology>
    </subcellularLocation>
</comment>
<evidence type="ECO:0000313" key="10">
    <source>
        <dbReference type="Proteomes" id="UP000233020"/>
    </source>
</evidence>
<dbReference type="PANTHER" id="PTHR13084">
    <property type="entry name" value="T-CELL LYMPHOMA BREAKPOINT-ASSOCIATED TARGET 1-RELATED"/>
    <property type="match status" value="1"/>
</dbReference>
<evidence type="ECO:0000256" key="4">
    <source>
        <dbReference type="ARBA" id="ARBA00022692"/>
    </source>
</evidence>
<dbReference type="InterPro" id="IPR008516">
    <property type="entry name" value="Na/K-Atpase_Interacting"/>
</dbReference>
<dbReference type="PANTHER" id="PTHR13084:SF5">
    <property type="entry name" value="SODIUM_POTASSIUM-TRANSPORTING ATPASE SUBUNIT BETA-1-INTERACTING PROTEIN 4"/>
    <property type="match status" value="1"/>
</dbReference>
<dbReference type="Ensembl" id="ENSANAT00000050181.1">
    <property type="protein sequence ID" value="ENSANAP00000032132.1"/>
    <property type="gene ID" value="ENSANAG00000033769.1"/>
</dbReference>
<dbReference type="GeneTree" id="ENSGT00940000157989"/>
<feature type="signal peptide" evidence="8">
    <location>
        <begin position="1"/>
        <end position="22"/>
    </location>
</feature>
<dbReference type="Proteomes" id="UP000233020">
    <property type="component" value="Unplaced"/>
</dbReference>
<keyword evidence="3 7" id="KW-1003">Cell membrane</keyword>